<evidence type="ECO:0000313" key="3">
    <source>
        <dbReference type="EMBL" id="TXK47133.1"/>
    </source>
</evidence>
<dbReference type="RefSeq" id="WP_147921570.1">
    <property type="nucleotide sequence ID" value="NZ_VRTY01000030.1"/>
</dbReference>
<feature type="chain" id="PRO_5022908993" evidence="2">
    <location>
        <begin position="21"/>
        <end position="235"/>
    </location>
</feature>
<dbReference type="OrthoDB" id="849922at2"/>
<evidence type="ECO:0000313" key="4">
    <source>
        <dbReference type="Proteomes" id="UP000321926"/>
    </source>
</evidence>
<reference evidence="3 4" key="1">
    <citation type="submission" date="2019-08" db="EMBL/GenBank/DDBJ databases">
        <authorList>
            <person name="Shi S."/>
        </authorList>
    </citation>
    <scope>NUCLEOTIDE SEQUENCE [LARGE SCALE GENOMIC DNA]</scope>
    <source>
        <strain evidence="3 4">GY10130</strain>
    </source>
</reference>
<feature type="signal peptide" evidence="2">
    <location>
        <begin position="1"/>
        <end position="20"/>
    </location>
</feature>
<organism evidence="3 4">
    <name type="scientific">Pontibacter qinzhouensis</name>
    <dbReference type="NCBI Taxonomy" id="2603253"/>
    <lineage>
        <taxon>Bacteria</taxon>
        <taxon>Pseudomonadati</taxon>
        <taxon>Bacteroidota</taxon>
        <taxon>Cytophagia</taxon>
        <taxon>Cytophagales</taxon>
        <taxon>Hymenobacteraceae</taxon>
        <taxon>Pontibacter</taxon>
    </lineage>
</organism>
<keyword evidence="4" id="KW-1185">Reference proteome</keyword>
<keyword evidence="1" id="KW-0175">Coiled coil</keyword>
<gene>
    <name evidence="3" type="ORF">FVR03_09810</name>
</gene>
<dbReference type="EMBL" id="VRTY01000030">
    <property type="protein sequence ID" value="TXK47133.1"/>
    <property type="molecule type" value="Genomic_DNA"/>
</dbReference>
<proteinExistence type="predicted"/>
<comment type="caution">
    <text evidence="3">The sequence shown here is derived from an EMBL/GenBank/DDBJ whole genome shotgun (WGS) entry which is preliminary data.</text>
</comment>
<feature type="coiled-coil region" evidence="1">
    <location>
        <begin position="140"/>
        <end position="216"/>
    </location>
</feature>
<keyword evidence="2" id="KW-0732">Signal</keyword>
<evidence type="ECO:0000256" key="2">
    <source>
        <dbReference type="SAM" id="SignalP"/>
    </source>
</evidence>
<dbReference type="Proteomes" id="UP000321926">
    <property type="component" value="Unassembled WGS sequence"/>
</dbReference>
<protein>
    <submittedName>
        <fullName evidence="3">DNA repair ATPase</fullName>
    </submittedName>
</protein>
<sequence>MRTRLLLAGLFVFLAVFAKAQSVKVEEREQPVDGVARRGQQLTVQLDPKLVEKSWKEHLGEKAGKVKYRKGVYSIEGAVIDTISSAPLRVISKVGNSSSEESYVWWSLDMGTAYVDKSATPAEYAAAENFMRGFARKVYRQDVLRQINEAEDVLRATKLEQDRVVKQANDIQLNIEKNRKRKQELEAEMAKNTEELKQLELTVEQSTKQQELSRQQVLEMEKSVEGVRLKLQTIK</sequence>
<dbReference type="AlphaFoldDB" id="A0A5C8K8Q7"/>
<evidence type="ECO:0000256" key="1">
    <source>
        <dbReference type="SAM" id="Coils"/>
    </source>
</evidence>
<name>A0A5C8K8Q7_9BACT</name>
<accession>A0A5C8K8Q7</accession>